<reference evidence="1 2" key="1">
    <citation type="journal article" date="2022" name="Plant J.">
        <title>Chromosome-level genome of Camellia lanceoleosa provides a valuable resource for understanding genome evolution and self-incompatibility.</title>
        <authorList>
            <person name="Gong W."/>
            <person name="Xiao S."/>
            <person name="Wang L."/>
            <person name="Liao Z."/>
            <person name="Chang Y."/>
            <person name="Mo W."/>
            <person name="Hu G."/>
            <person name="Li W."/>
            <person name="Zhao G."/>
            <person name="Zhu H."/>
            <person name="Hu X."/>
            <person name="Ji K."/>
            <person name="Xiang X."/>
            <person name="Song Q."/>
            <person name="Yuan D."/>
            <person name="Jin S."/>
            <person name="Zhang L."/>
        </authorList>
    </citation>
    <scope>NUCLEOTIDE SEQUENCE [LARGE SCALE GENOMIC DNA]</scope>
    <source>
        <strain evidence="1">SQ_2022a</strain>
    </source>
</reference>
<organism evidence="1 2">
    <name type="scientific">Camellia lanceoleosa</name>
    <dbReference type="NCBI Taxonomy" id="1840588"/>
    <lineage>
        <taxon>Eukaryota</taxon>
        <taxon>Viridiplantae</taxon>
        <taxon>Streptophyta</taxon>
        <taxon>Embryophyta</taxon>
        <taxon>Tracheophyta</taxon>
        <taxon>Spermatophyta</taxon>
        <taxon>Magnoliopsida</taxon>
        <taxon>eudicotyledons</taxon>
        <taxon>Gunneridae</taxon>
        <taxon>Pentapetalae</taxon>
        <taxon>asterids</taxon>
        <taxon>Ericales</taxon>
        <taxon>Theaceae</taxon>
        <taxon>Camellia</taxon>
    </lineage>
</organism>
<sequence length="96" mass="10291">MLVVLQAAVLVRENKAGRAEEILGQFSKKFPDKSKVVLLARVQVAAGAGHPQVVVKSLSKIPDIQHMLATIATLISLKERTGDIDGAIAVFDFAIQ</sequence>
<evidence type="ECO:0000313" key="1">
    <source>
        <dbReference type="EMBL" id="KAI7997993.1"/>
    </source>
</evidence>
<protein>
    <submittedName>
        <fullName evidence="1">Signal recognition particle subunit SRP72</fullName>
    </submittedName>
</protein>
<dbReference type="Proteomes" id="UP001060215">
    <property type="component" value="Chromosome 10"/>
</dbReference>
<proteinExistence type="predicted"/>
<comment type="caution">
    <text evidence="1">The sequence shown here is derived from an EMBL/GenBank/DDBJ whole genome shotgun (WGS) entry which is preliminary data.</text>
</comment>
<keyword evidence="2" id="KW-1185">Reference proteome</keyword>
<dbReference type="EMBL" id="CM045767">
    <property type="protein sequence ID" value="KAI7997993.1"/>
    <property type="molecule type" value="Genomic_DNA"/>
</dbReference>
<evidence type="ECO:0000313" key="2">
    <source>
        <dbReference type="Proteomes" id="UP001060215"/>
    </source>
</evidence>
<accession>A0ACC0GA33</accession>
<name>A0ACC0GA33_9ERIC</name>
<gene>
    <name evidence="1" type="ORF">LOK49_LG10G01217</name>
</gene>